<reference evidence="2 3" key="1">
    <citation type="submission" date="2018-10" db="EMBL/GenBank/DDBJ databases">
        <title>Co-occurring genomic capacity for anaerobic methane metabolism and dissimilatory sulfite reduction discovered in the Korarchaeota.</title>
        <authorList>
            <person name="Mckay L.J."/>
            <person name="Dlakic M."/>
            <person name="Fields M.W."/>
            <person name="Delmont T.O."/>
            <person name="Eren A.M."/>
            <person name="Jay Z.J."/>
            <person name="Klingelsmith K.B."/>
            <person name="Rusch D.B."/>
            <person name="Inskeep W.P."/>
        </authorList>
    </citation>
    <scope>NUCLEOTIDE SEQUENCE [LARGE SCALE GENOMIC DNA]</scope>
    <source>
        <strain evidence="2 3">WS</strain>
    </source>
</reference>
<dbReference type="Proteomes" id="UP000278149">
    <property type="component" value="Unassembled WGS sequence"/>
</dbReference>
<dbReference type="GO" id="GO:0016491">
    <property type="term" value="F:oxidoreductase activity"/>
    <property type="evidence" value="ECO:0007669"/>
    <property type="project" value="InterPro"/>
</dbReference>
<evidence type="ECO:0000313" key="3">
    <source>
        <dbReference type="Proteomes" id="UP000278149"/>
    </source>
</evidence>
<dbReference type="AlphaFoldDB" id="A0A3R9WYA9"/>
<organism evidence="2 3">
    <name type="scientific">Candidatus Korarchaeum cryptofilum</name>
    <dbReference type="NCBI Taxonomy" id="498846"/>
    <lineage>
        <taxon>Archaea</taxon>
        <taxon>Thermoproteota</taxon>
        <taxon>Candidatus Korarchaeia</taxon>
        <taxon>Candidatus Korarchaeales</taxon>
        <taxon>Candidatus Korarchaeaceae</taxon>
        <taxon>Candidatus Korarchaeum</taxon>
    </lineage>
</organism>
<dbReference type="EMBL" id="RCOR01000025">
    <property type="protein sequence ID" value="RSN68774.1"/>
    <property type="molecule type" value="Genomic_DNA"/>
</dbReference>
<accession>A0A3R9WYA9</accession>
<dbReference type="InterPro" id="IPR020471">
    <property type="entry name" value="AKR"/>
</dbReference>
<dbReference type="InterPro" id="IPR018170">
    <property type="entry name" value="Aldo/ket_reductase_CS"/>
</dbReference>
<dbReference type="SUPFAM" id="SSF51430">
    <property type="entry name" value="NAD(P)-linked oxidoreductase"/>
    <property type="match status" value="1"/>
</dbReference>
<dbReference type="PROSITE" id="PS00062">
    <property type="entry name" value="ALDOKETO_REDUCTASE_2"/>
    <property type="match status" value="1"/>
</dbReference>
<dbReference type="Pfam" id="PF00248">
    <property type="entry name" value="Aldo_ket_red"/>
    <property type="match status" value="1"/>
</dbReference>
<dbReference type="PIRSF" id="PIRSF000097">
    <property type="entry name" value="AKR"/>
    <property type="match status" value="1"/>
</dbReference>
<name>A0A3R9WYA9_9CREN</name>
<dbReference type="InterPro" id="IPR036812">
    <property type="entry name" value="NAD(P)_OxRdtase_dom_sf"/>
</dbReference>
<dbReference type="PANTHER" id="PTHR43638">
    <property type="entry name" value="OXIDOREDUCTASE, ALDO/KETO REDUCTASE FAMILY PROTEIN"/>
    <property type="match status" value="1"/>
</dbReference>
<protein>
    <submittedName>
        <fullName evidence="2">Aldo/keto reductase</fullName>
    </submittedName>
</protein>
<feature type="domain" description="NADP-dependent oxidoreductase" evidence="1">
    <location>
        <begin position="21"/>
        <end position="259"/>
    </location>
</feature>
<dbReference type="PANTHER" id="PTHR43638:SF3">
    <property type="entry name" value="ALDEHYDE REDUCTASE"/>
    <property type="match status" value="1"/>
</dbReference>
<evidence type="ECO:0000259" key="1">
    <source>
        <dbReference type="Pfam" id="PF00248"/>
    </source>
</evidence>
<dbReference type="CDD" id="cd19072">
    <property type="entry name" value="AKR_AKR3F1-like"/>
    <property type="match status" value="1"/>
</dbReference>
<dbReference type="RefSeq" id="WP_125741863.1">
    <property type="nucleotide sequence ID" value="NZ_RCOR01000025.1"/>
</dbReference>
<gene>
    <name evidence="2" type="ORF">D9Q81_05495</name>
</gene>
<dbReference type="PRINTS" id="PR00069">
    <property type="entry name" value="ALDKETRDTASE"/>
</dbReference>
<sequence>MIVDLDDRKELGRAGERIAAIGIGTWGIRDKESARKALRRAIELGLNQIDTAEMYSTEGLVGEVVREFGRDEVFVTTKLLPKHFKSEDSVIKAARESLRRLGLDKADLILIHWPNEGVSIKEQIRYLERVAEVGICRHIGVSNFDVRELEEAISSTRRFEIVVNQVKYSPIDRRVEKDLLPFCIEHGITIQAYTPLEGGNVTKSKILRDLAVKYGKTPVQIALNYLISHERVTAIPKTERVERVEEFRGALGWRLEVEDLLAIH</sequence>
<comment type="caution">
    <text evidence="2">The sequence shown here is derived from an EMBL/GenBank/DDBJ whole genome shotgun (WGS) entry which is preliminary data.</text>
</comment>
<dbReference type="InterPro" id="IPR023210">
    <property type="entry name" value="NADP_OxRdtase_dom"/>
</dbReference>
<proteinExistence type="predicted"/>
<dbReference type="Gene3D" id="3.20.20.100">
    <property type="entry name" value="NADP-dependent oxidoreductase domain"/>
    <property type="match status" value="1"/>
</dbReference>
<evidence type="ECO:0000313" key="2">
    <source>
        <dbReference type="EMBL" id="RSN68774.1"/>
    </source>
</evidence>